<dbReference type="Pfam" id="PF00303">
    <property type="entry name" value="Thymidylat_synt"/>
    <property type="match status" value="1"/>
</dbReference>
<gene>
    <name evidence="6" type="ORF">E4663_16920</name>
</gene>
<keyword evidence="2" id="KW-0489">Methyltransferase</keyword>
<dbReference type="GO" id="GO:0005829">
    <property type="term" value="C:cytosol"/>
    <property type="evidence" value="ECO:0007669"/>
    <property type="project" value="TreeGrafter"/>
</dbReference>
<evidence type="ECO:0000313" key="7">
    <source>
        <dbReference type="Proteomes" id="UP000297982"/>
    </source>
</evidence>
<dbReference type="GO" id="GO:0006231">
    <property type="term" value="P:dTMP biosynthetic process"/>
    <property type="evidence" value="ECO:0007669"/>
    <property type="project" value="InterPro"/>
</dbReference>
<dbReference type="InterPro" id="IPR036926">
    <property type="entry name" value="Thymidate_synth/dCMP_Mease_sf"/>
</dbReference>
<dbReference type="PRINTS" id="PR00108">
    <property type="entry name" value="THYMDSNTHASE"/>
</dbReference>
<name>A0A4Z0GUY7_9BACI</name>
<sequence>MITVDGSNFSIVYYKLLHLATNSEEGITSSRNGLVKDLGTAFFEISPQDEFRIPILRGRAFNPFFALTEFSWLIEGSNMLEPLNYFIRNYFQYSDDGETLNGAYGHRLRKFHGVDQIDKAIENLTKYSDTRRVVLSMWSASDLGSLSKDIPCNISIMLKVRDDSLDMTVVNRSNDLYLGVPYNVVVFYLLQCFLASKTGFKVGKQKHFTDSLHLYTKHFDKVQRIVDENNISSIKDTINKYDKVKTSTFINVDHQEVLDRNYESLAPPYKDLFVSYQKFKEVGLNEEVMNLLPKNLLGHSGYLWYSHFSNSKS</sequence>
<keyword evidence="4" id="KW-0545">Nucleotide biosynthesis</keyword>
<dbReference type="Gene3D" id="3.30.572.10">
    <property type="entry name" value="Thymidylate synthase/dCMP hydroxymethylase domain"/>
    <property type="match status" value="1"/>
</dbReference>
<keyword evidence="7" id="KW-1185">Reference proteome</keyword>
<organism evidence="6 7">
    <name type="scientific">Halobacillus salinus</name>
    <dbReference type="NCBI Taxonomy" id="192814"/>
    <lineage>
        <taxon>Bacteria</taxon>
        <taxon>Bacillati</taxon>
        <taxon>Bacillota</taxon>
        <taxon>Bacilli</taxon>
        <taxon>Bacillales</taxon>
        <taxon>Bacillaceae</taxon>
        <taxon>Halobacillus</taxon>
    </lineage>
</organism>
<evidence type="ECO:0000256" key="4">
    <source>
        <dbReference type="ARBA" id="ARBA00022727"/>
    </source>
</evidence>
<evidence type="ECO:0000256" key="3">
    <source>
        <dbReference type="ARBA" id="ARBA00022679"/>
    </source>
</evidence>
<dbReference type="InterPro" id="IPR000398">
    <property type="entry name" value="Thymidylate_synthase"/>
</dbReference>
<dbReference type="PANTHER" id="PTHR11548:SF1">
    <property type="entry name" value="THYMIDYLATE SYNTHASE 1"/>
    <property type="match status" value="1"/>
</dbReference>
<dbReference type="GO" id="GO:0032259">
    <property type="term" value="P:methylation"/>
    <property type="evidence" value="ECO:0007669"/>
    <property type="project" value="UniProtKB-KW"/>
</dbReference>
<proteinExistence type="predicted"/>
<keyword evidence="3" id="KW-0808">Transferase</keyword>
<protein>
    <recommendedName>
        <fullName evidence="1">thymidylate synthase</fullName>
        <ecNumber evidence="1">2.1.1.45</ecNumber>
    </recommendedName>
</protein>
<evidence type="ECO:0000256" key="2">
    <source>
        <dbReference type="ARBA" id="ARBA00022603"/>
    </source>
</evidence>
<dbReference type="InterPro" id="IPR045097">
    <property type="entry name" value="Thymidate_synth/dCMP_Mease"/>
</dbReference>
<dbReference type="AlphaFoldDB" id="A0A4Z0GUY7"/>
<dbReference type="EMBL" id="SRJC01000006">
    <property type="protein sequence ID" value="TGB01481.1"/>
    <property type="molecule type" value="Genomic_DNA"/>
</dbReference>
<dbReference type="InterPro" id="IPR023451">
    <property type="entry name" value="Thymidate_synth/dCMP_Mease_dom"/>
</dbReference>
<feature type="domain" description="Thymidylate synthase/dCMP hydroxymethylase" evidence="5">
    <location>
        <begin position="52"/>
        <end position="247"/>
    </location>
</feature>
<dbReference type="Proteomes" id="UP000297982">
    <property type="component" value="Unassembled WGS sequence"/>
</dbReference>
<evidence type="ECO:0000256" key="1">
    <source>
        <dbReference type="ARBA" id="ARBA00011947"/>
    </source>
</evidence>
<dbReference type="EC" id="2.1.1.45" evidence="1"/>
<dbReference type="CDD" id="cd00351">
    <property type="entry name" value="TS_Pyrimidine_HMase"/>
    <property type="match status" value="1"/>
</dbReference>
<dbReference type="PANTHER" id="PTHR11548">
    <property type="entry name" value="THYMIDYLATE SYNTHASE 1"/>
    <property type="match status" value="1"/>
</dbReference>
<comment type="caution">
    <text evidence="6">The sequence shown here is derived from an EMBL/GenBank/DDBJ whole genome shotgun (WGS) entry which is preliminary data.</text>
</comment>
<reference evidence="6 7" key="1">
    <citation type="journal article" date="2003" name="Int. J. Syst. Evol. Microbiol.">
        <title>Halobacillus salinus sp. nov., isolated from a salt lake on the coast of the East Sea in Korea.</title>
        <authorList>
            <person name="Yoon J.H."/>
            <person name="Kang K.H."/>
            <person name="Park Y.H."/>
        </authorList>
    </citation>
    <scope>NUCLEOTIDE SEQUENCE [LARGE SCALE GENOMIC DNA]</scope>
    <source>
        <strain evidence="6 7">HSL-3</strain>
    </source>
</reference>
<dbReference type="GO" id="GO:0004799">
    <property type="term" value="F:thymidylate synthase activity"/>
    <property type="evidence" value="ECO:0007669"/>
    <property type="project" value="UniProtKB-EC"/>
</dbReference>
<dbReference type="SUPFAM" id="SSF55831">
    <property type="entry name" value="Thymidylate synthase/dCMP hydroxymethylase"/>
    <property type="match status" value="1"/>
</dbReference>
<accession>A0A4Z0GUY7</accession>
<evidence type="ECO:0000313" key="6">
    <source>
        <dbReference type="EMBL" id="TGB01481.1"/>
    </source>
</evidence>
<evidence type="ECO:0000259" key="5">
    <source>
        <dbReference type="Pfam" id="PF00303"/>
    </source>
</evidence>
<dbReference type="RefSeq" id="WP_135328503.1">
    <property type="nucleotide sequence ID" value="NZ_SRJC01000006.1"/>
</dbReference>